<dbReference type="Proteomes" id="UP000324222">
    <property type="component" value="Unassembled WGS sequence"/>
</dbReference>
<keyword evidence="4" id="KW-1185">Reference proteome</keyword>
<evidence type="ECO:0000313" key="4">
    <source>
        <dbReference type="Proteomes" id="UP000324222"/>
    </source>
</evidence>
<keyword evidence="2" id="KW-0812">Transmembrane</keyword>
<dbReference type="AlphaFoldDB" id="A0A5B7KD62"/>
<comment type="caution">
    <text evidence="3">The sequence shown here is derived from an EMBL/GenBank/DDBJ whole genome shotgun (WGS) entry which is preliminary data.</text>
</comment>
<gene>
    <name evidence="3" type="ORF">E2C01_098538</name>
</gene>
<evidence type="ECO:0000256" key="1">
    <source>
        <dbReference type="SAM" id="MobiDB-lite"/>
    </source>
</evidence>
<feature type="region of interest" description="Disordered" evidence="1">
    <location>
        <begin position="42"/>
        <end position="71"/>
    </location>
</feature>
<feature type="compositionally biased region" description="Basic residues" evidence="1">
    <location>
        <begin position="47"/>
        <end position="58"/>
    </location>
</feature>
<evidence type="ECO:0000313" key="3">
    <source>
        <dbReference type="EMBL" id="MPD02929.1"/>
    </source>
</evidence>
<accession>A0A5B7KD62</accession>
<name>A0A5B7KD62_PORTR</name>
<dbReference type="EMBL" id="VSRR010133807">
    <property type="protein sequence ID" value="MPD02929.1"/>
    <property type="molecule type" value="Genomic_DNA"/>
</dbReference>
<evidence type="ECO:0000256" key="2">
    <source>
        <dbReference type="SAM" id="Phobius"/>
    </source>
</evidence>
<organism evidence="3 4">
    <name type="scientific">Portunus trituberculatus</name>
    <name type="common">Swimming crab</name>
    <name type="synonym">Neptunus trituberculatus</name>
    <dbReference type="NCBI Taxonomy" id="210409"/>
    <lineage>
        <taxon>Eukaryota</taxon>
        <taxon>Metazoa</taxon>
        <taxon>Ecdysozoa</taxon>
        <taxon>Arthropoda</taxon>
        <taxon>Crustacea</taxon>
        <taxon>Multicrustacea</taxon>
        <taxon>Malacostraca</taxon>
        <taxon>Eumalacostraca</taxon>
        <taxon>Eucarida</taxon>
        <taxon>Decapoda</taxon>
        <taxon>Pleocyemata</taxon>
        <taxon>Brachyura</taxon>
        <taxon>Eubrachyura</taxon>
        <taxon>Portunoidea</taxon>
        <taxon>Portunidae</taxon>
        <taxon>Portuninae</taxon>
        <taxon>Portunus</taxon>
    </lineage>
</organism>
<proteinExistence type="predicted"/>
<sequence>MERGQMSHILISVNGLPTTVLMLAPPLMVSVNAITPIYRQREGRQKGAARKSGWKRPGVRGQFYATSRSFT</sequence>
<reference evidence="3 4" key="1">
    <citation type="submission" date="2019-05" db="EMBL/GenBank/DDBJ databases">
        <title>Another draft genome of Portunus trituberculatus and its Hox gene families provides insights of decapod evolution.</title>
        <authorList>
            <person name="Jeong J.-H."/>
            <person name="Song I."/>
            <person name="Kim S."/>
            <person name="Choi T."/>
            <person name="Kim D."/>
            <person name="Ryu S."/>
            <person name="Kim W."/>
        </authorList>
    </citation>
    <scope>NUCLEOTIDE SEQUENCE [LARGE SCALE GENOMIC DNA]</scope>
    <source>
        <tissue evidence="3">Muscle</tissue>
    </source>
</reference>
<protein>
    <submittedName>
        <fullName evidence="3">Uncharacterized protein</fullName>
    </submittedName>
</protein>
<feature type="transmembrane region" description="Helical" evidence="2">
    <location>
        <begin position="20"/>
        <end position="38"/>
    </location>
</feature>
<keyword evidence="2" id="KW-0472">Membrane</keyword>
<keyword evidence="2" id="KW-1133">Transmembrane helix</keyword>